<evidence type="ECO:0000256" key="6">
    <source>
        <dbReference type="ARBA" id="ARBA00023136"/>
    </source>
</evidence>
<evidence type="ECO:0000259" key="8">
    <source>
        <dbReference type="PROSITE" id="PS50850"/>
    </source>
</evidence>
<reference evidence="9" key="1">
    <citation type="submission" date="2019-11" db="EMBL/GenBank/DDBJ databases">
        <title>Microbial mats filling the niche in hypersaline microbial mats.</title>
        <authorList>
            <person name="Wong H.L."/>
            <person name="Macleod F.I."/>
            <person name="White R.A. III"/>
            <person name="Burns B.P."/>
        </authorList>
    </citation>
    <scope>NUCLEOTIDE SEQUENCE</scope>
    <source>
        <strain evidence="9">Rbin_158</strain>
    </source>
</reference>
<comment type="caution">
    <text evidence="9">The sequence shown here is derived from an EMBL/GenBank/DDBJ whole genome shotgun (WGS) entry which is preliminary data.</text>
</comment>
<dbReference type="InterPro" id="IPR011701">
    <property type="entry name" value="MFS"/>
</dbReference>
<gene>
    <name evidence="9" type="ORF">GF339_16815</name>
</gene>
<dbReference type="Gene3D" id="1.20.1250.20">
    <property type="entry name" value="MFS general substrate transporter like domains"/>
    <property type="match status" value="1"/>
</dbReference>
<dbReference type="AlphaFoldDB" id="A0A9D5Q6X2"/>
<accession>A0A9D5Q6X2</accession>
<dbReference type="PROSITE" id="PS50850">
    <property type="entry name" value="MFS"/>
    <property type="match status" value="1"/>
</dbReference>
<feature type="transmembrane region" description="Helical" evidence="7">
    <location>
        <begin position="46"/>
        <end position="66"/>
    </location>
</feature>
<evidence type="ECO:0000256" key="5">
    <source>
        <dbReference type="ARBA" id="ARBA00022989"/>
    </source>
</evidence>
<feature type="transmembrane region" description="Helical" evidence="7">
    <location>
        <begin position="134"/>
        <end position="153"/>
    </location>
</feature>
<organism evidence="9 10">
    <name type="scientific">candidate division KSB3 bacterium</name>
    <dbReference type="NCBI Taxonomy" id="2044937"/>
    <lineage>
        <taxon>Bacteria</taxon>
        <taxon>candidate division KSB3</taxon>
    </lineage>
</organism>
<feature type="transmembrane region" description="Helical" evidence="7">
    <location>
        <begin position="245"/>
        <end position="269"/>
    </location>
</feature>
<feature type="transmembrane region" description="Helical" evidence="7">
    <location>
        <begin position="7"/>
        <end position="26"/>
    </location>
</feature>
<feature type="transmembrane region" description="Helical" evidence="7">
    <location>
        <begin position="281"/>
        <end position="300"/>
    </location>
</feature>
<evidence type="ECO:0000313" key="10">
    <source>
        <dbReference type="Proteomes" id="UP000649604"/>
    </source>
</evidence>
<name>A0A9D5Q6X2_9BACT</name>
<keyword evidence="2" id="KW-0813">Transport</keyword>
<comment type="subcellular location">
    <subcellularLocation>
        <location evidence="1">Cell membrane</location>
        <topology evidence="1">Multi-pass membrane protein</topology>
    </subcellularLocation>
</comment>
<keyword evidence="6 7" id="KW-0472">Membrane</keyword>
<dbReference type="InterPro" id="IPR020846">
    <property type="entry name" value="MFS_dom"/>
</dbReference>
<feature type="transmembrane region" description="Helical" evidence="7">
    <location>
        <begin position="206"/>
        <end position="225"/>
    </location>
</feature>
<keyword evidence="5 7" id="KW-1133">Transmembrane helix</keyword>
<feature type="transmembrane region" description="Helical" evidence="7">
    <location>
        <begin position="165"/>
        <end position="185"/>
    </location>
</feature>
<proteinExistence type="predicted"/>
<keyword evidence="3" id="KW-1003">Cell membrane</keyword>
<evidence type="ECO:0000256" key="3">
    <source>
        <dbReference type="ARBA" id="ARBA00022475"/>
    </source>
</evidence>
<feature type="transmembrane region" description="Helical" evidence="7">
    <location>
        <begin position="78"/>
        <end position="97"/>
    </location>
</feature>
<dbReference type="PANTHER" id="PTHR43414:SF6">
    <property type="entry name" value="MULTIDRUG RESISTANCE PROTEIN MDTG"/>
    <property type="match status" value="1"/>
</dbReference>
<sequence>MQTWKSNLLFLWIAQVFSIMGFSFALPFAPFYLQELGVTDETELRLWAGIFASAAGLTMAIMTPFWGYLADRIGKKPMTLRASLGGTVLLFAMGMATSPQMLVALRALQGAFTGTVTAYLTLVVSETPKERMGLAIGLMNSAVFLGNSVSPLLGGVFADLFGYRASFFVASMLLAVSFLLSLLFVREDFRPQAKTSFSFFSDLKGLLFSTGVFQIIGMIFFYGIAHTLQRPMLPLVVQEIASGSLGLATQAGIVTSAAGVAVVLSGIIMGTLADRGKSFKIGVICGLLSACFALMIFFVTKVWQLALFYFLAAFFIGGIDPILKIIMTRLVPTEKRGSAFGLIGSSRSFGWFAGSLSGGVFAALWGLRSVFVITAGLFAMLAGLLALLQREK</sequence>
<keyword evidence="4 7" id="KW-0812">Transmembrane</keyword>
<feature type="transmembrane region" description="Helical" evidence="7">
    <location>
        <begin position="371"/>
        <end position="388"/>
    </location>
</feature>
<feature type="domain" description="Major facilitator superfamily (MFS) profile" evidence="8">
    <location>
        <begin position="7"/>
        <end position="392"/>
    </location>
</feature>
<evidence type="ECO:0000256" key="4">
    <source>
        <dbReference type="ARBA" id="ARBA00022692"/>
    </source>
</evidence>
<dbReference type="PANTHER" id="PTHR43414">
    <property type="entry name" value="MULTIDRUG RESISTANCE PROTEIN MDTG"/>
    <property type="match status" value="1"/>
</dbReference>
<feature type="transmembrane region" description="Helical" evidence="7">
    <location>
        <begin position="306"/>
        <end position="327"/>
    </location>
</feature>
<dbReference type="GO" id="GO:0022857">
    <property type="term" value="F:transmembrane transporter activity"/>
    <property type="evidence" value="ECO:0007669"/>
    <property type="project" value="InterPro"/>
</dbReference>
<dbReference type="EMBL" id="WJJP01000550">
    <property type="protein sequence ID" value="MBD3326250.1"/>
    <property type="molecule type" value="Genomic_DNA"/>
</dbReference>
<dbReference type="Proteomes" id="UP000649604">
    <property type="component" value="Unassembled WGS sequence"/>
</dbReference>
<dbReference type="Pfam" id="PF07690">
    <property type="entry name" value="MFS_1"/>
    <property type="match status" value="1"/>
</dbReference>
<feature type="transmembrane region" description="Helical" evidence="7">
    <location>
        <begin position="103"/>
        <end position="122"/>
    </location>
</feature>
<evidence type="ECO:0000256" key="1">
    <source>
        <dbReference type="ARBA" id="ARBA00004651"/>
    </source>
</evidence>
<feature type="transmembrane region" description="Helical" evidence="7">
    <location>
        <begin position="348"/>
        <end position="365"/>
    </location>
</feature>
<dbReference type="GO" id="GO:0005886">
    <property type="term" value="C:plasma membrane"/>
    <property type="evidence" value="ECO:0007669"/>
    <property type="project" value="UniProtKB-SubCell"/>
</dbReference>
<dbReference type="SUPFAM" id="SSF103473">
    <property type="entry name" value="MFS general substrate transporter"/>
    <property type="match status" value="1"/>
</dbReference>
<evidence type="ECO:0000313" key="9">
    <source>
        <dbReference type="EMBL" id="MBD3326250.1"/>
    </source>
</evidence>
<evidence type="ECO:0000256" key="2">
    <source>
        <dbReference type="ARBA" id="ARBA00022448"/>
    </source>
</evidence>
<evidence type="ECO:0000256" key="7">
    <source>
        <dbReference type="SAM" id="Phobius"/>
    </source>
</evidence>
<dbReference type="InterPro" id="IPR036259">
    <property type="entry name" value="MFS_trans_sf"/>
</dbReference>
<protein>
    <submittedName>
        <fullName evidence="9">MFS transporter</fullName>
    </submittedName>
</protein>